<dbReference type="Proteomes" id="UP000803844">
    <property type="component" value="Unassembled WGS sequence"/>
</dbReference>
<comment type="similarity">
    <text evidence="1">Belongs to the TSR2 family.</text>
</comment>
<gene>
    <name evidence="4" type="ORF">M406DRAFT_333435</name>
</gene>
<feature type="compositionally biased region" description="Acidic residues" evidence="3">
    <location>
        <begin position="173"/>
        <end position="198"/>
    </location>
</feature>
<feature type="compositionally biased region" description="Pro residues" evidence="3">
    <location>
        <begin position="72"/>
        <end position="81"/>
    </location>
</feature>
<dbReference type="EMBL" id="MU032351">
    <property type="protein sequence ID" value="KAF3761369.1"/>
    <property type="molecule type" value="Genomic_DNA"/>
</dbReference>
<keyword evidence="2" id="KW-0698">rRNA processing</keyword>
<dbReference type="RefSeq" id="XP_040772348.1">
    <property type="nucleotide sequence ID" value="XM_040920845.1"/>
</dbReference>
<dbReference type="PANTHER" id="PTHR21250">
    <property type="entry name" value="PRE-RRNA-PROCESSING PROTEIN TSR2 HOMOLOG"/>
    <property type="match status" value="1"/>
</dbReference>
<sequence length="228" mass="25200">MASSTQQIPSAEIRQSRFEQAVALSLNLWPALTLAVQNNWGGPDSADKRDWFAGEVASQFPAFTSSTSSQQAPPPPPPPPQQQQQQKQKQKKEEDDDEPDAEYIEELLLQVMLDEFEVNVDDDSGFDVAVEIIRLRGQCAKGSFEEVDKLLARWQSGKGAKVEGALFKKGEDQDGDTDWDDTDGDDDDDDESGDEDMTDAPPLVAAPKKEKAAPEVDEDGFTKVTRKR</sequence>
<keyword evidence="5" id="KW-1185">Reference proteome</keyword>
<name>A0A9P4XUR9_CRYP1</name>
<reference evidence="4" key="1">
    <citation type="journal article" date="2020" name="Phytopathology">
        <title>Genome sequence of the chestnut blight fungus Cryphonectria parasitica EP155: A fundamental resource for an archetypical invasive plant pathogen.</title>
        <authorList>
            <person name="Crouch J.A."/>
            <person name="Dawe A."/>
            <person name="Aerts A."/>
            <person name="Barry K."/>
            <person name="Churchill A.C.L."/>
            <person name="Grimwood J."/>
            <person name="Hillman B."/>
            <person name="Milgroom M.G."/>
            <person name="Pangilinan J."/>
            <person name="Smith M."/>
            <person name="Salamov A."/>
            <person name="Schmutz J."/>
            <person name="Yadav J."/>
            <person name="Grigoriev I.V."/>
            <person name="Nuss D."/>
        </authorList>
    </citation>
    <scope>NUCLEOTIDE SEQUENCE</scope>
    <source>
        <strain evidence="4">EP155</strain>
    </source>
</reference>
<dbReference type="Pfam" id="PF10273">
    <property type="entry name" value="WGG"/>
    <property type="match status" value="1"/>
</dbReference>
<dbReference type="InterPro" id="IPR019398">
    <property type="entry name" value="Pre-rRNA_process_TSR2"/>
</dbReference>
<evidence type="ECO:0000313" key="5">
    <source>
        <dbReference type="Proteomes" id="UP000803844"/>
    </source>
</evidence>
<feature type="region of interest" description="Disordered" evidence="3">
    <location>
        <begin position="62"/>
        <end position="101"/>
    </location>
</feature>
<protein>
    <recommendedName>
        <fullName evidence="6">Pre-rRNA-processing protein TSR2</fullName>
    </recommendedName>
</protein>
<evidence type="ECO:0000313" key="4">
    <source>
        <dbReference type="EMBL" id="KAF3761369.1"/>
    </source>
</evidence>
<evidence type="ECO:0008006" key="6">
    <source>
        <dbReference type="Google" id="ProtNLM"/>
    </source>
</evidence>
<dbReference type="GO" id="GO:0006364">
    <property type="term" value="P:rRNA processing"/>
    <property type="evidence" value="ECO:0007669"/>
    <property type="project" value="UniProtKB-KW"/>
</dbReference>
<dbReference type="AlphaFoldDB" id="A0A9P4XUR9"/>
<comment type="caution">
    <text evidence="4">The sequence shown here is derived from an EMBL/GenBank/DDBJ whole genome shotgun (WGS) entry which is preliminary data.</text>
</comment>
<feature type="region of interest" description="Disordered" evidence="3">
    <location>
        <begin position="164"/>
        <end position="228"/>
    </location>
</feature>
<dbReference type="OrthoDB" id="263560at2759"/>
<evidence type="ECO:0000256" key="1">
    <source>
        <dbReference type="ARBA" id="ARBA00006524"/>
    </source>
</evidence>
<dbReference type="GeneID" id="63837974"/>
<accession>A0A9P4XUR9</accession>
<evidence type="ECO:0000256" key="2">
    <source>
        <dbReference type="ARBA" id="ARBA00022552"/>
    </source>
</evidence>
<evidence type="ECO:0000256" key="3">
    <source>
        <dbReference type="SAM" id="MobiDB-lite"/>
    </source>
</evidence>
<proteinExistence type="inferred from homology"/>
<organism evidence="4 5">
    <name type="scientific">Cryphonectria parasitica (strain ATCC 38755 / EP155)</name>
    <dbReference type="NCBI Taxonomy" id="660469"/>
    <lineage>
        <taxon>Eukaryota</taxon>
        <taxon>Fungi</taxon>
        <taxon>Dikarya</taxon>
        <taxon>Ascomycota</taxon>
        <taxon>Pezizomycotina</taxon>
        <taxon>Sordariomycetes</taxon>
        <taxon>Sordariomycetidae</taxon>
        <taxon>Diaporthales</taxon>
        <taxon>Cryphonectriaceae</taxon>
        <taxon>Cryphonectria-Endothia species complex</taxon>
        <taxon>Cryphonectria</taxon>
    </lineage>
</organism>